<gene>
    <name evidence="1" type="ORF">SAMN05444920_13542</name>
</gene>
<evidence type="ECO:0000313" key="1">
    <source>
        <dbReference type="EMBL" id="SEH03324.1"/>
    </source>
</evidence>
<reference evidence="1 2" key="1">
    <citation type="submission" date="2016-10" db="EMBL/GenBank/DDBJ databases">
        <authorList>
            <person name="de Groot N.N."/>
        </authorList>
    </citation>
    <scope>NUCLEOTIDE SEQUENCE [LARGE SCALE GENOMIC DNA]</scope>
    <source>
        <strain evidence="1 2">CGMCC 4.7037</strain>
    </source>
</reference>
<name>A0A1H6F306_9ACTN</name>
<dbReference type="AlphaFoldDB" id="A0A1H6F306"/>
<organism evidence="1 2">
    <name type="scientific">Nonomuraea solani</name>
    <dbReference type="NCBI Taxonomy" id="1144553"/>
    <lineage>
        <taxon>Bacteria</taxon>
        <taxon>Bacillati</taxon>
        <taxon>Actinomycetota</taxon>
        <taxon>Actinomycetes</taxon>
        <taxon>Streptosporangiales</taxon>
        <taxon>Streptosporangiaceae</taxon>
        <taxon>Nonomuraea</taxon>
    </lineage>
</organism>
<evidence type="ECO:0000313" key="2">
    <source>
        <dbReference type="Proteomes" id="UP000236732"/>
    </source>
</evidence>
<sequence>MTNRDWVAWHDHYDVPGSALERRLAVVRRWVGAALDEGASRVVSLCAGQGRDLLPVLAAHPRRAQVRARLVERRAWGSVPPARR</sequence>
<keyword evidence="2" id="KW-1185">Reference proteome</keyword>
<dbReference type="RefSeq" id="WP_200824956.1">
    <property type="nucleotide sequence ID" value="NZ_FNVT01000035.1"/>
</dbReference>
<accession>A0A1H6F306</accession>
<proteinExistence type="predicted"/>
<dbReference type="Proteomes" id="UP000236732">
    <property type="component" value="Unassembled WGS sequence"/>
</dbReference>
<protein>
    <submittedName>
        <fullName evidence="1">Uncharacterized protein</fullName>
    </submittedName>
</protein>
<dbReference type="EMBL" id="FNVT01000035">
    <property type="protein sequence ID" value="SEH03324.1"/>
    <property type="molecule type" value="Genomic_DNA"/>
</dbReference>